<reference evidence="1" key="1">
    <citation type="submission" date="2021-06" db="EMBL/GenBank/DDBJ databases">
        <authorList>
            <person name="Kallberg Y."/>
            <person name="Tangrot J."/>
            <person name="Rosling A."/>
        </authorList>
    </citation>
    <scope>NUCLEOTIDE SEQUENCE</scope>
    <source>
        <strain evidence="1">IN212</strain>
    </source>
</reference>
<comment type="caution">
    <text evidence="1">The sequence shown here is derived from an EMBL/GenBank/DDBJ whole genome shotgun (WGS) entry which is preliminary data.</text>
</comment>
<organism evidence="1 2">
    <name type="scientific">Racocetra fulgida</name>
    <dbReference type="NCBI Taxonomy" id="60492"/>
    <lineage>
        <taxon>Eukaryota</taxon>
        <taxon>Fungi</taxon>
        <taxon>Fungi incertae sedis</taxon>
        <taxon>Mucoromycota</taxon>
        <taxon>Glomeromycotina</taxon>
        <taxon>Glomeromycetes</taxon>
        <taxon>Diversisporales</taxon>
        <taxon>Gigasporaceae</taxon>
        <taxon>Racocetra</taxon>
    </lineage>
</organism>
<sequence>LAIKHVENYVIENGFEVVKYQTQKNKGGEIDQITKNQVHYKPIEVANDIEFAEDSYELVITNLNLLIKCIDRFTIQEVWRVMTIEQNKEHFVIIYKNANWIKKTERKIHYNLNKPDKENLPNISNPYLTHTKGTPKKHIKSAFENSISKYQSKGKTYTATKN</sequence>
<dbReference type="Proteomes" id="UP000789396">
    <property type="component" value="Unassembled WGS sequence"/>
</dbReference>
<proteinExistence type="predicted"/>
<feature type="non-terminal residue" evidence="1">
    <location>
        <position position="162"/>
    </location>
</feature>
<dbReference type="OrthoDB" id="2432510at2759"/>
<keyword evidence="2" id="KW-1185">Reference proteome</keyword>
<feature type="non-terminal residue" evidence="1">
    <location>
        <position position="1"/>
    </location>
</feature>
<dbReference type="AlphaFoldDB" id="A0A9N9I4B5"/>
<evidence type="ECO:0000313" key="2">
    <source>
        <dbReference type="Proteomes" id="UP000789396"/>
    </source>
</evidence>
<evidence type="ECO:0000313" key="1">
    <source>
        <dbReference type="EMBL" id="CAG8719881.1"/>
    </source>
</evidence>
<dbReference type="EMBL" id="CAJVPZ010024673">
    <property type="protein sequence ID" value="CAG8719881.1"/>
    <property type="molecule type" value="Genomic_DNA"/>
</dbReference>
<gene>
    <name evidence="1" type="ORF">RFULGI_LOCUS11381</name>
</gene>
<protein>
    <submittedName>
        <fullName evidence="1">7905_t:CDS:1</fullName>
    </submittedName>
</protein>
<accession>A0A9N9I4B5</accession>
<name>A0A9N9I4B5_9GLOM</name>